<gene>
    <name evidence="1" type="ORF">IHE45_03G077200</name>
</gene>
<sequence length="220" mass="24866">MFSRFFENRNVKTDTIVTVSKLNESLQFLEKKEKTVQKKMVTELEKAREFIRAKNKGAAMHCLKKKKRYEQQIELLGNYQLRIHDQLILIESASVTTQTVDALRSGAAKLKEVQKKYNINSVDKTLDEINEQTENLRLVQDALSVPLGSLADLDEDELEMELEELDALGLEDDKILSPVTTAPTAPVSSVPEKSQPIRPTPQKESPEVDELTALQAQMAL</sequence>
<protein>
    <submittedName>
        <fullName evidence="1">Snf7 family protein</fullName>
    </submittedName>
</protein>
<proteinExistence type="predicted"/>
<accession>A0ACB7WLI2</accession>
<keyword evidence="2" id="KW-1185">Reference proteome</keyword>
<dbReference type="EMBL" id="CM037013">
    <property type="protein sequence ID" value="KAH7689138.1"/>
    <property type="molecule type" value="Genomic_DNA"/>
</dbReference>
<name>A0ACB7WLI2_DIOAL</name>
<organism evidence="1 2">
    <name type="scientific">Dioscorea alata</name>
    <name type="common">Purple yam</name>
    <dbReference type="NCBI Taxonomy" id="55571"/>
    <lineage>
        <taxon>Eukaryota</taxon>
        <taxon>Viridiplantae</taxon>
        <taxon>Streptophyta</taxon>
        <taxon>Embryophyta</taxon>
        <taxon>Tracheophyta</taxon>
        <taxon>Spermatophyta</taxon>
        <taxon>Magnoliopsida</taxon>
        <taxon>Liliopsida</taxon>
        <taxon>Dioscoreales</taxon>
        <taxon>Dioscoreaceae</taxon>
        <taxon>Dioscorea</taxon>
    </lineage>
</organism>
<reference evidence="2" key="1">
    <citation type="journal article" date="2022" name="Nat. Commun.">
        <title>Chromosome evolution and the genetic basis of agronomically important traits in greater yam.</title>
        <authorList>
            <person name="Bredeson J.V."/>
            <person name="Lyons J.B."/>
            <person name="Oniyinde I.O."/>
            <person name="Okereke N.R."/>
            <person name="Kolade O."/>
            <person name="Nnabue I."/>
            <person name="Nwadili C.O."/>
            <person name="Hribova E."/>
            <person name="Parker M."/>
            <person name="Nwogha J."/>
            <person name="Shu S."/>
            <person name="Carlson J."/>
            <person name="Kariba R."/>
            <person name="Muthemba S."/>
            <person name="Knop K."/>
            <person name="Barton G.J."/>
            <person name="Sherwood A.V."/>
            <person name="Lopez-Montes A."/>
            <person name="Asiedu R."/>
            <person name="Jamnadass R."/>
            <person name="Muchugi A."/>
            <person name="Goodstein D."/>
            <person name="Egesi C.N."/>
            <person name="Featherston J."/>
            <person name="Asfaw A."/>
            <person name="Simpson G.G."/>
            <person name="Dolezel J."/>
            <person name="Hendre P.S."/>
            <person name="Van Deynze A."/>
            <person name="Kumar P.L."/>
            <person name="Obidiegwu J.E."/>
            <person name="Bhattacharjee R."/>
            <person name="Rokhsar D.S."/>
        </authorList>
    </citation>
    <scope>NUCLEOTIDE SEQUENCE [LARGE SCALE GENOMIC DNA]</scope>
    <source>
        <strain evidence="2">cv. TDa95/00328</strain>
    </source>
</reference>
<evidence type="ECO:0000313" key="1">
    <source>
        <dbReference type="EMBL" id="KAH7689138.1"/>
    </source>
</evidence>
<dbReference type="Proteomes" id="UP000827976">
    <property type="component" value="Chromosome 3"/>
</dbReference>
<evidence type="ECO:0000313" key="2">
    <source>
        <dbReference type="Proteomes" id="UP000827976"/>
    </source>
</evidence>
<comment type="caution">
    <text evidence="1">The sequence shown here is derived from an EMBL/GenBank/DDBJ whole genome shotgun (WGS) entry which is preliminary data.</text>
</comment>